<dbReference type="AlphaFoldDB" id="A0A1S9DDW6"/>
<accession>A0A1S9DDW6</accession>
<name>A0A1S9DDW6_ASPOZ</name>
<gene>
    <name evidence="1" type="ORF">OAory_01093290</name>
</gene>
<protein>
    <submittedName>
        <fullName evidence="1">Uncharacterized protein</fullName>
    </submittedName>
</protein>
<evidence type="ECO:0000313" key="2">
    <source>
        <dbReference type="Proteomes" id="UP000190312"/>
    </source>
</evidence>
<dbReference type="VEuPathDB" id="FungiDB:AO090011000718"/>
<dbReference type="OrthoDB" id="440424at2759"/>
<dbReference type="Gene3D" id="6.10.110.10">
    <property type="match status" value="1"/>
</dbReference>
<evidence type="ECO:0000313" key="1">
    <source>
        <dbReference type="EMBL" id="OOO07126.1"/>
    </source>
</evidence>
<dbReference type="Proteomes" id="UP000190312">
    <property type="component" value="Unassembled WGS sequence"/>
</dbReference>
<sequence>MERLQQIVAHLQPSNLSTESILNTSKGFANHVVDQASQVDWSNLPSKTAQYVSENPKSLLWGAVQVGTFLCPGVVTGPLMHVAGFTGAGPAAGSAAAWAQSHMAPVARQGVFAYVQSTAMKGYGRTAVEGVARGMVLAPRAAAGAWRYFRG</sequence>
<reference evidence="1 2" key="1">
    <citation type="submission" date="2016-10" db="EMBL/GenBank/DDBJ databases">
        <title>Genome sequencing of Aspergillus oryzae BCC7051.</title>
        <authorList>
            <person name="Thammarongtham C."/>
            <person name="Vorapreeda T."/>
            <person name="Nookaew I."/>
            <person name="Srisuk T."/>
            <person name="Land M."/>
            <person name="Jeennor S."/>
            <person name="Laoteng K."/>
        </authorList>
    </citation>
    <scope>NUCLEOTIDE SEQUENCE [LARGE SCALE GENOMIC DNA]</scope>
    <source>
        <strain evidence="1 2">BCC7051</strain>
    </source>
</reference>
<dbReference type="InterPro" id="IPR038213">
    <property type="entry name" value="IFI6/IFI27-like_sf"/>
</dbReference>
<comment type="caution">
    <text evidence="1">The sequence shown here is derived from an EMBL/GenBank/DDBJ whole genome shotgun (WGS) entry which is preliminary data.</text>
</comment>
<organism evidence="1 2">
    <name type="scientific">Aspergillus oryzae</name>
    <name type="common">Yellow koji mold</name>
    <dbReference type="NCBI Taxonomy" id="5062"/>
    <lineage>
        <taxon>Eukaryota</taxon>
        <taxon>Fungi</taxon>
        <taxon>Dikarya</taxon>
        <taxon>Ascomycota</taxon>
        <taxon>Pezizomycotina</taxon>
        <taxon>Eurotiomycetes</taxon>
        <taxon>Eurotiomycetidae</taxon>
        <taxon>Eurotiales</taxon>
        <taxon>Aspergillaceae</taxon>
        <taxon>Aspergillus</taxon>
        <taxon>Aspergillus subgen. Circumdati</taxon>
    </lineage>
</organism>
<proteinExistence type="predicted"/>
<dbReference type="EMBL" id="MKZY01000007">
    <property type="protein sequence ID" value="OOO07126.1"/>
    <property type="molecule type" value="Genomic_DNA"/>
</dbReference>